<gene>
    <name evidence="1" type="ORF">LMG7053_05494</name>
</gene>
<dbReference type="SUPFAM" id="SSF46458">
    <property type="entry name" value="Globin-like"/>
    <property type="match status" value="1"/>
</dbReference>
<accession>A0ABM8M2J5</accession>
<dbReference type="InterPro" id="IPR009050">
    <property type="entry name" value="Globin-like_sf"/>
</dbReference>
<dbReference type="InterPro" id="IPR012292">
    <property type="entry name" value="Globin/Proto"/>
</dbReference>
<dbReference type="Gene3D" id="1.10.490.10">
    <property type="entry name" value="Globins"/>
    <property type="match status" value="1"/>
</dbReference>
<evidence type="ECO:0008006" key="3">
    <source>
        <dbReference type="Google" id="ProtNLM"/>
    </source>
</evidence>
<comment type="caution">
    <text evidence="1">The sequence shown here is derived from an EMBL/GenBank/DDBJ whole genome shotgun (WGS) entry which is preliminary data.</text>
</comment>
<sequence>MNRGGAAIAGAAGLRQINPPPPRAALHFALTSRRLETALSEPDICTEAEIRDLVHTFYAKARADAALGPVFEAQVHDWDEHLATLSDFWSAVLLGTRRFTGMPMPKHVAMPHLSAELFERWLALWGETRAALPNRALADAAGEMASRMARSLWYGYQLSRDPDKPLTELRSASPA</sequence>
<dbReference type="CDD" id="cd08916">
    <property type="entry name" value="TrHb3_P"/>
    <property type="match status" value="1"/>
</dbReference>
<organism evidence="1 2">
    <name type="scientific">Achromobacter ruhlandii</name>
    <dbReference type="NCBI Taxonomy" id="72557"/>
    <lineage>
        <taxon>Bacteria</taxon>
        <taxon>Pseudomonadati</taxon>
        <taxon>Pseudomonadota</taxon>
        <taxon>Betaproteobacteria</taxon>
        <taxon>Burkholderiales</taxon>
        <taxon>Alcaligenaceae</taxon>
        <taxon>Achromobacter</taxon>
    </lineage>
</organism>
<proteinExistence type="predicted"/>
<dbReference type="EMBL" id="CADILJ010000092">
    <property type="protein sequence ID" value="CAB3958039.1"/>
    <property type="molecule type" value="Genomic_DNA"/>
</dbReference>
<dbReference type="Proteomes" id="UP000494161">
    <property type="component" value="Unassembled WGS sequence"/>
</dbReference>
<evidence type="ECO:0000313" key="1">
    <source>
        <dbReference type="EMBL" id="CAB3958039.1"/>
    </source>
</evidence>
<keyword evidence="2" id="KW-1185">Reference proteome</keyword>
<evidence type="ECO:0000313" key="2">
    <source>
        <dbReference type="Proteomes" id="UP000494161"/>
    </source>
</evidence>
<protein>
    <recommendedName>
        <fullName evidence="3">Preprotein translocase subunit TatC</fullName>
    </recommendedName>
</protein>
<reference evidence="1 2" key="1">
    <citation type="submission" date="2020-04" db="EMBL/GenBank/DDBJ databases">
        <authorList>
            <person name="De Canck E."/>
        </authorList>
    </citation>
    <scope>NUCLEOTIDE SEQUENCE [LARGE SCALE GENOMIC DNA]</scope>
    <source>
        <strain evidence="1 2">LMG 7053</strain>
    </source>
</reference>
<name>A0ABM8M2J5_9BURK</name>